<keyword evidence="2 4" id="KW-1133">Transmembrane helix</keyword>
<dbReference type="InterPro" id="IPR020846">
    <property type="entry name" value="MFS_dom"/>
</dbReference>
<gene>
    <name evidence="6" type="ORF">GMJLKIPL_5969</name>
</gene>
<feature type="transmembrane region" description="Helical" evidence="4">
    <location>
        <begin position="221"/>
        <end position="246"/>
    </location>
</feature>
<evidence type="ECO:0000313" key="7">
    <source>
        <dbReference type="Proteomes" id="UP001055153"/>
    </source>
</evidence>
<sequence>MTPTPLPAGRPDPADGPDSPAAWRRLVVAVLLTTIGGVGMWSVVVVLPAVQAEFGLARAEASLPYTLTMIGFALGGVLMGRLADRFGIVAPLAVGAVCLAAGYGATALAGGLWSFTLAHGLLIGALGSAAAFGPLMADISLWFERRRGIAVSLCASGNYVAGTIWPPVVQYAIEAYGWRATQGALGLFCLVTMLPLALLMRRRPPRTAGAGTAAGPRGVTAVGLSPGALQGLLALSGLACCVAMAMPQVHIVAYCGDLGYGVARGAEMLSLMLGFGIVSRVASGFLADRIGGVATLLLGAVLQGVALALYLVFDGLTSLYVISALFGLFQGGIVPAYAIIVRELFPPGEAGARVGIVIMATLFGMALGGWLSGVIFDLTGTYAAAFAHGLLWNLCTVSIALWLRQRQMARARLAAA</sequence>
<dbReference type="Pfam" id="PF07690">
    <property type="entry name" value="MFS_1"/>
    <property type="match status" value="1"/>
</dbReference>
<feature type="transmembrane region" description="Helical" evidence="4">
    <location>
        <begin position="26"/>
        <end position="50"/>
    </location>
</feature>
<feature type="transmembrane region" description="Helical" evidence="4">
    <location>
        <begin position="112"/>
        <end position="137"/>
    </location>
</feature>
<dbReference type="InterPro" id="IPR050327">
    <property type="entry name" value="Proton-linked_MCT"/>
</dbReference>
<feature type="transmembrane region" description="Helical" evidence="4">
    <location>
        <begin position="180"/>
        <end position="200"/>
    </location>
</feature>
<dbReference type="SUPFAM" id="SSF103473">
    <property type="entry name" value="MFS general substrate transporter"/>
    <property type="match status" value="1"/>
</dbReference>
<protein>
    <submittedName>
        <fullName evidence="6">L-lactate transporter</fullName>
    </submittedName>
</protein>
<feature type="transmembrane region" description="Helical" evidence="4">
    <location>
        <begin position="319"/>
        <end position="340"/>
    </location>
</feature>
<dbReference type="Gene3D" id="1.20.1250.20">
    <property type="entry name" value="MFS general substrate transporter like domains"/>
    <property type="match status" value="1"/>
</dbReference>
<dbReference type="PROSITE" id="PS50850">
    <property type="entry name" value="MFS"/>
    <property type="match status" value="1"/>
</dbReference>
<comment type="caution">
    <text evidence="6">The sequence shown here is derived from an EMBL/GenBank/DDBJ whole genome shotgun (WGS) entry which is preliminary data.</text>
</comment>
<dbReference type="CDD" id="cd17355">
    <property type="entry name" value="MFS_YcxA_like"/>
    <property type="match status" value="1"/>
</dbReference>
<evidence type="ECO:0000259" key="5">
    <source>
        <dbReference type="PROSITE" id="PS50850"/>
    </source>
</evidence>
<evidence type="ECO:0000256" key="1">
    <source>
        <dbReference type="ARBA" id="ARBA00022692"/>
    </source>
</evidence>
<feature type="transmembrane region" description="Helical" evidence="4">
    <location>
        <begin position="352"/>
        <end position="376"/>
    </location>
</feature>
<keyword evidence="1 4" id="KW-0812">Transmembrane</keyword>
<dbReference type="EMBL" id="BPQQ01000098">
    <property type="protein sequence ID" value="GJE04009.1"/>
    <property type="molecule type" value="Genomic_DNA"/>
</dbReference>
<keyword evidence="7" id="KW-1185">Reference proteome</keyword>
<feature type="transmembrane region" description="Helical" evidence="4">
    <location>
        <begin position="86"/>
        <end position="106"/>
    </location>
</feature>
<feature type="transmembrane region" description="Helical" evidence="4">
    <location>
        <begin position="290"/>
        <end position="313"/>
    </location>
</feature>
<evidence type="ECO:0000313" key="6">
    <source>
        <dbReference type="EMBL" id="GJE04009.1"/>
    </source>
</evidence>
<dbReference type="InterPro" id="IPR011701">
    <property type="entry name" value="MFS"/>
</dbReference>
<accession>A0ABQ4SNB0</accession>
<reference evidence="6" key="1">
    <citation type="journal article" date="2021" name="Front. Microbiol.">
        <title>Comprehensive Comparative Genomics and Phenotyping of Methylobacterium Species.</title>
        <authorList>
            <person name="Alessa O."/>
            <person name="Ogura Y."/>
            <person name="Fujitani Y."/>
            <person name="Takami H."/>
            <person name="Hayashi T."/>
            <person name="Sahin N."/>
            <person name="Tani A."/>
        </authorList>
    </citation>
    <scope>NUCLEOTIDE SEQUENCE</scope>
    <source>
        <strain evidence="6">DSM 17168</strain>
    </source>
</reference>
<dbReference type="PANTHER" id="PTHR11360">
    <property type="entry name" value="MONOCARBOXYLATE TRANSPORTER"/>
    <property type="match status" value="1"/>
</dbReference>
<dbReference type="Proteomes" id="UP001055153">
    <property type="component" value="Unassembled WGS sequence"/>
</dbReference>
<feature type="transmembrane region" description="Helical" evidence="4">
    <location>
        <begin position="149"/>
        <end position="168"/>
    </location>
</feature>
<name>A0ABQ4SNB0_9HYPH</name>
<feature type="transmembrane region" description="Helical" evidence="4">
    <location>
        <begin position="258"/>
        <end position="278"/>
    </location>
</feature>
<evidence type="ECO:0000256" key="3">
    <source>
        <dbReference type="ARBA" id="ARBA00023136"/>
    </source>
</evidence>
<reference evidence="6" key="2">
    <citation type="submission" date="2021-08" db="EMBL/GenBank/DDBJ databases">
        <authorList>
            <person name="Tani A."/>
            <person name="Ola A."/>
            <person name="Ogura Y."/>
            <person name="Katsura K."/>
            <person name="Hayashi T."/>
        </authorList>
    </citation>
    <scope>NUCLEOTIDE SEQUENCE</scope>
    <source>
        <strain evidence="6">DSM 17168</strain>
    </source>
</reference>
<keyword evidence="3 4" id="KW-0472">Membrane</keyword>
<feature type="transmembrane region" description="Helical" evidence="4">
    <location>
        <begin position="62"/>
        <end position="79"/>
    </location>
</feature>
<dbReference type="RefSeq" id="WP_238241380.1">
    <property type="nucleotide sequence ID" value="NZ_BPQQ01000098.1"/>
</dbReference>
<dbReference type="PANTHER" id="PTHR11360:SF290">
    <property type="entry name" value="MONOCARBOXYLATE MFS PERMEASE"/>
    <property type="match status" value="1"/>
</dbReference>
<feature type="transmembrane region" description="Helical" evidence="4">
    <location>
        <begin position="382"/>
        <end position="403"/>
    </location>
</feature>
<feature type="domain" description="Major facilitator superfamily (MFS) profile" evidence="5">
    <location>
        <begin position="25"/>
        <end position="407"/>
    </location>
</feature>
<proteinExistence type="predicted"/>
<dbReference type="InterPro" id="IPR036259">
    <property type="entry name" value="MFS_trans_sf"/>
</dbReference>
<evidence type="ECO:0000256" key="2">
    <source>
        <dbReference type="ARBA" id="ARBA00022989"/>
    </source>
</evidence>
<organism evidence="6 7">
    <name type="scientific">Methylobacterium isbiliense</name>
    <dbReference type="NCBI Taxonomy" id="315478"/>
    <lineage>
        <taxon>Bacteria</taxon>
        <taxon>Pseudomonadati</taxon>
        <taxon>Pseudomonadota</taxon>
        <taxon>Alphaproteobacteria</taxon>
        <taxon>Hyphomicrobiales</taxon>
        <taxon>Methylobacteriaceae</taxon>
        <taxon>Methylobacterium</taxon>
    </lineage>
</organism>
<evidence type="ECO:0000256" key="4">
    <source>
        <dbReference type="SAM" id="Phobius"/>
    </source>
</evidence>